<reference evidence="3 4" key="1">
    <citation type="journal article" date="2014" name="Int. J. Syst. Evol. Microbiol.">
        <title>Complete genome sequence of Corynebacterium casei LMG S-19264T (=DSM 44701T), isolated from a smear-ripened cheese.</title>
        <authorList>
            <consortium name="US DOE Joint Genome Institute (JGI-PGF)"/>
            <person name="Walter F."/>
            <person name="Albersmeier A."/>
            <person name="Kalinowski J."/>
            <person name="Ruckert C."/>
        </authorList>
    </citation>
    <scope>NUCLEOTIDE SEQUENCE [LARGE SCALE GENOMIC DNA]</scope>
    <source>
        <strain evidence="3 4">CGMCC 1.9161</strain>
    </source>
</reference>
<evidence type="ECO:0000313" key="4">
    <source>
        <dbReference type="Proteomes" id="UP000600449"/>
    </source>
</evidence>
<evidence type="ECO:0000313" key="3">
    <source>
        <dbReference type="EMBL" id="GGK41625.1"/>
    </source>
</evidence>
<dbReference type="InterPro" id="IPR006311">
    <property type="entry name" value="TAT_signal"/>
</dbReference>
<dbReference type="PROSITE" id="PS51318">
    <property type="entry name" value="TAT"/>
    <property type="match status" value="1"/>
</dbReference>
<feature type="chain" id="PRO_5036998134" description="Peptidase M16 C-terminal domain-containing protein" evidence="1">
    <location>
        <begin position="39"/>
        <end position="465"/>
    </location>
</feature>
<comment type="caution">
    <text evidence="3">The sequence shown here is derived from an EMBL/GenBank/DDBJ whole genome shotgun (WGS) entry which is preliminary data.</text>
</comment>
<accession>A0A917V5Z5</accession>
<dbReference type="InterPro" id="IPR007863">
    <property type="entry name" value="Peptidase_M16_C"/>
</dbReference>
<dbReference type="Proteomes" id="UP000600449">
    <property type="component" value="Unassembled WGS sequence"/>
</dbReference>
<evidence type="ECO:0000259" key="2">
    <source>
        <dbReference type="Pfam" id="PF05193"/>
    </source>
</evidence>
<dbReference type="GO" id="GO:0046872">
    <property type="term" value="F:metal ion binding"/>
    <property type="evidence" value="ECO:0007669"/>
    <property type="project" value="InterPro"/>
</dbReference>
<feature type="signal peptide" evidence="1">
    <location>
        <begin position="1"/>
        <end position="38"/>
    </location>
</feature>
<dbReference type="InterPro" id="IPR011249">
    <property type="entry name" value="Metalloenz_LuxS/M16"/>
</dbReference>
<keyword evidence="4" id="KW-1185">Reference proteome</keyword>
<proteinExistence type="predicted"/>
<keyword evidence="1" id="KW-0732">Signal</keyword>
<feature type="domain" description="Peptidase M16 C-terminal" evidence="2">
    <location>
        <begin position="209"/>
        <end position="377"/>
    </location>
</feature>
<dbReference type="SUPFAM" id="SSF63411">
    <property type="entry name" value="LuxS/MPP-like metallohydrolase"/>
    <property type="match status" value="2"/>
</dbReference>
<dbReference type="AlphaFoldDB" id="A0A917V5Z5"/>
<organism evidence="3 4">
    <name type="scientific">Salinarimonas ramus</name>
    <dbReference type="NCBI Taxonomy" id="690164"/>
    <lineage>
        <taxon>Bacteria</taxon>
        <taxon>Pseudomonadati</taxon>
        <taxon>Pseudomonadota</taxon>
        <taxon>Alphaproteobacteria</taxon>
        <taxon>Hyphomicrobiales</taxon>
        <taxon>Salinarimonadaceae</taxon>
        <taxon>Salinarimonas</taxon>
    </lineage>
</organism>
<gene>
    <name evidence="3" type="ORF">GCM10011322_30960</name>
</gene>
<name>A0A917V5Z5_9HYPH</name>
<protein>
    <recommendedName>
        <fullName evidence="2">Peptidase M16 C-terminal domain-containing protein</fullName>
    </recommendedName>
</protein>
<dbReference type="EMBL" id="BMMF01000009">
    <property type="protein sequence ID" value="GGK41625.1"/>
    <property type="molecule type" value="Genomic_DNA"/>
</dbReference>
<dbReference type="Pfam" id="PF05193">
    <property type="entry name" value="Peptidase_M16_C"/>
    <property type="match status" value="1"/>
</dbReference>
<dbReference type="Gene3D" id="3.30.830.10">
    <property type="entry name" value="Metalloenzyme, LuxS/M16 peptidase-like"/>
    <property type="match status" value="2"/>
</dbReference>
<dbReference type="RefSeq" id="WP_188914152.1">
    <property type="nucleotide sequence ID" value="NZ_BMMF01000009.1"/>
</dbReference>
<evidence type="ECO:0000256" key="1">
    <source>
        <dbReference type="SAM" id="SignalP"/>
    </source>
</evidence>
<sequence length="465" mass="48383">MTMPPRTHPRTTLPRPSALLGALALALAALIGTTAAQASDPVARTTPGGVPYLHVALPDAAYGTIVLTWPNTHALERPGREGLLSLAPPLMGERIAGEPMRTLGEALQDERQGFVLTNSLFETRLALVSERTGDDAFSRVSEVAADMLVRADLAPEDLARLQRNVLDNLAAGERNPAFMAERALGALVGAGDPRLAALSNRPPRTVEAVTREDVAAWRDAVFDRRPIAVAAGPQPLAAMEAAIDAVLAPLPDESAASPEPKPADWRNLGETVVVEAPEATQAIVLAAIATPAHHLYDRMLVGALAGGPGSILFEALRTRLGAAYDVGLRVYPITPDQALVGFGAPVPPERAAEVVAAMRETFASLAEEISPDVFARATAREAQALAQAAGDPNAQVQAILARRAEGLDGGVAAMAEALEGLNVEAFAAYLAEVFATPATVAVVTPEPGAFGEACIVTVPEEAAVC</sequence>